<dbReference type="EMBL" id="AMCI01001088">
    <property type="protein sequence ID" value="EJX06692.1"/>
    <property type="molecule type" value="Genomic_DNA"/>
</dbReference>
<name>J9GGX6_9ZZZZ</name>
<accession>J9GGX6</accession>
<proteinExistence type="predicted"/>
<gene>
    <name evidence="1" type="ORF">EVA_05202</name>
</gene>
<evidence type="ECO:0000313" key="1">
    <source>
        <dbReference type="EMBL" id="EJX06692.1"/>
    </source>
</evidence>
<reference evidence="1" key="1">
    <citation type="journal article" date="2012" name="PLoS ONE">
        <title>Gene sets for utilization of primary and secondary nutrition supplies in the distal gut of endangered iberian lynx.</title>
        <authorList>
            <person name="Alcaide M."/>
            <person name="Messina E."/>
            <person name="Richter M."/>
            <person name="Bargiela R."/>
            <person name="Peplies J."/>
            <person name="Huws S.A."/>
            <person name="Newbold C.J."/>
            <person name="Golyshin P.N."/>
            <person name="Simon M.A."/>
            <person name="Lopez G."/>
            <person name="Yakimov M.M."/>
            <person name="Ferrer M."/>
        </authorList>
    </citation>
    <scope>NUCLEOTIDE SEQUENCE</scope>
</reference>
<sequence>MSPAACQGHRDADGFLLLECVALRFLFRLSEPHGGRPYPSL</sequence>
<dbReference type="AlphaFoldDB" id="J9GGX6"/>
<organism evidence="1">
    <name type="scientific">gut metagenome</name>
    <dbReference type="NCBI Taxonomy" id="749906"/>
    <lineage>
        <taxon>unclassified sequences</taxon>
        <taxon>metagenomes</taxon>
        <taxon>organismal metagenomes</taxon>
    </lineage>
</organism>
<comment type="caution">
    <text evidence="1">The sequence shown here is derived from an EMBL/GenBank/DDBJ whole genome shotgun (WGS) entry which is preliminary data.</text>
</comment>
<protein>
    <submittedName>
        <fullName evidence="1">Uncharacterized protein</fullName>
    </submittedName>
</protein>